<evidence type="ECO:0000256" key="4">
    <source>
        <dbReference type="SAM" id="SignalP"/>
    </source>
</evidence>
<evidence type="ECO:0000313" key="7">
    <source>
        <dbReference type="Proteomes" id="UP000270094"/>
    </source>
</evidence>
<dbReference type="PANTHER" id="PTHR47966:SF48">
    <property type="entry name" value="PEPTIDASE A1 DOMAIN-CONTAINING PROTEIN"/>
    <property type="match status" value="1"/>
</dbReference>
<feature type="region of interest" description="Disordered" evidence="3">
    <location>
        <begin position="227"/>
        <end position="252"/>
    </location>
</feature>
<keyword evidence="7" id="KW-1185">Reference proteome</keyword>
<feature type="disulfide bond" evidence="2">
    <location>
        <begin position="98"/>
        <end position="102"/>
    </location>
</feature>
<evidence type="ECO:0000256" key="2">
    <source>
        <dbReference type="PIRSR" id="PIRSR601461-2"/>
    </source>
</evidence>
<keyword evidence="2" id="KW-1015">Disulfide bond</keyword>
<dbReference type="SUPFAM" id="SSF50630">
    <property type="entry name" value="Acid proteases"/>
    <property type="match status" value="1"/>
</dbReference>
<reference evidence="6 7" key="1">
    <citation type="submission" date="2018-11" db="EMBL/GenBank/DDBJ databases">
        <authorList>
            <consortium name="Pathogen Informatics"/>
        </authorList>
    </citation>
    <scope>NUCLEOTIDE SEQUENCE [LARGE SCALE GENOMIC DNA]</scope>
</reference>
<evidence type="ECO:0000313" key="6">
    <source>
        <dbReference type="EMBL" id="VDM70452.1"/>
    </source>
</evidence>
<feature type="chain" id="PRO_5018189158" description="Peptidase A1 domain-containing protein" evidence="4">
    <location>
        <begin position="16"/>
        <end position="252"/>
    </location>
</feature>
<accession>A0A3P7KT89</accession>
<dbReference type="GO" id="GO:0006508">
    <property type="term" value="P:proteolysis"/>
    <property type="evidence" value="ECO:0007669"/>
    <property type="project" value="InterPro"/>
</dbReference>
<feature type="compositionally biased region" description="Basic and acidic residues" evidence="3">
    <location>
        <begin position="242"/>
        <end position="252"/>
    </location>
</feature>
<dbReference type="OrthoDB" id="15189at2759"/>
<organism evidence="6 7">
    <name type="scientific">Strongylus vulgaris</name>
    <name type="common">Blood worm</name>
    <dbReference type="NCBI Taxonomy" id="40348"/>
    <lineage>
        <taxon>Eukaryota</taxon>
        <taxon>Metazoa</taxon>
        <taxon>Ecdysozoa</taxon>
        <taxon>Nematoda</taxon>
        <taxon>Chromadorea</taxon>
        <taxon>Rhabditida</taxon>
        <taxon>Rhabditina</taxon>
        <taxon>Rhabditomorpha</taxon>
        <taxon>Strongyloidea</taxon>
        <taxon>Strongylidae</taxon>
        <taxon>Strongylus</taxon>
    </lineage>
</organism>
<name>A0A3P7KT89_STRVU</name>
<evidence type="ECO:0000259" key="5">
    <source>
        <dbReference type="PROSITE" id="PS51767"/>
    </source>
</evidence>
<protein>
    <recommendedName>
        <fullName evidence="5">Peptidase A1 domain-containing protein</fullName>
    </recommendedName>
</protein>
<feature type="domain" description="Peptidase A1" evidence="5">
    <location>
        <begin position="67"/>
        <end position="252"/>
    </location>
</feature>
<dbReference type="Gene3D" id="2.40.70.10">
    <property type="entry name" value="Acid Proteases"/>
    <property type="match status" value="1"/>
</dbReference>
<evidence type="ECO:0000256" key="3">
    <source>
        <dbReference type="SAM" id="MobiDB-lite"/>
    </source>
</evidence>
<dbReference type="AlphaFoldDB" id="A0A3P7KT89"/>
<dbReference type="EMBL" id="UYYB01016143">
    <property type="protein sequence ID" value="VDM70452.1"/>
    <property type="molecule type" value="Genomic_DNA"/>
</dbReference>
<dbReference type="InterPro" id="IPR033121">
    <property type="entry name" value="PEPTIDASE_A1"/>
</dbReference>
<gene>
    <name evidence="6" type="ORF">SVUK_LOCUS5450</name>
</gene>
<dbReference type="Pfam" id="PF00026">
    <property type="entry name" value="Asp"/>
    <property type="match status" value="1"/>
</dbReference>
<comment type="similarity">
    <text evidence="1">Belongs to the peptidase A1 family.</text>
</comment>
<dbReference type="GO" id="GO:0005764">
    <property type="term" value="C:lysosome"/>
    <property type="evidence" value="ECO:0007669"/>
    <property type="project" value="TreeGrafter"/>
</dbReference>
<feature type="compositionally biased region" description="Polar residues" evidence="3">
    <location>
        <begin position="230"/>
        <end position="241"/>
    </location>
</feature>
<dbReference type="FunFam" id="2.40.70.10:FF:000008">
    <property type="entry name" value="Cathepsin D"/>
    <property type="match status" value="1"/>
</dbReference>
<feature type="signal peptide" evidence="4">
    <location>
        <begin position="1"/>
        <end position="15"/>
    </location>
</feature>
<dbReference type="PROSITE" id="PS51767">
    <property type="entry name" value="PEPTIDASE_A1"/>
    <property type="match status" value="1"/>
</dbReference>
<sequence>MRAAVLWFLIGVATAAIRQPLNWQTSPRIDMIRRGVYEDYLRMINALRAATPGKFPNRALDYHDYEYVSNITIGTPQQRFVVVPDTGSADLWVPYVRCDSTCEGKRKFSPKDSSTFVSSNTRWSIHYGSGDAKGVVGKDVVRLGGEDEAQLVIPSSVFGLADHTSPAFKTVIFDWNRNPMDGILGLAFPRLSTIKGGPPLINAIKQGQYGFFTAIAPGFFETRAILPHNKPQTPSSPITSKQIEHLRTQEGE</sequence>
<proteinExistence type="inferred from homology"/>
<dbReference type="Proteomes" id="UP000270094">
    <property type="component" value="Unassembled WGS sequence"/>
</dbReference>
<dbReference type="CDD" id="cd05471">
    <property type="entry name" value="pepsin_like"/>
    <property type="match status" value="1"/>
</dbReference>
<keyword evidence="4" id="KW-0732">Signal</keyword>
<dbReference type="InterPro" id="IPR034164">
    <property type="entry name" value="Pepsin-like_dom"/>
</dbReference>
<evidence type="ECO:0000256" key="1">
    <source>
        <dbReference type="ARBA" id="ARBA00007447"/>
    </source>
</evidence>
<dbReference type="PANTHER" id="PTHR47966">
    <property type="entry name" value="BETA-SITE APP-CLEAVING ENZYME, ISOFORM A-RELATED"/>
    <property type="match status" value="1"/>
</dbReference>
<dbReference type="InterPro" id="IPR021109">
    <property type="entry name" value="Peptidase_aspartic_dom_sf"/>
</dbReference>
<dbReference type="InterPro" id="IPR001461">
    <property type="entry name" value="Aspartic_peptidase_A1"/>
</dbReference>
<dbReference type="GO" id="GO:0004190">
    <property type="term" value="F:aspartic-type endopeptidase activity"/>
    <property type="evidence" value="ECO:0007669"/>
    <property type="project" value="InterPro"/>
</dbReference>